<evidence type="ECO:0000256" key="1">
    <source>
        <dbReference type="ARBA" id="ARBA00022741"/>
    </source>
</evidence>
<evidence type="ECO:0000259" key="6">
    <source>
        <dbReference type="PROSITE" id="PS51192"/>
    </source>
</evidence>
<proteinExistence type="predicted"/>
<keyword evidence="4" id="KW-0067">ATP-binding</keyword>
<dbReference type="AlphaFoldDB" id="A0A1A8ZBD6"/>
<feature type="compositionally biased region" description="Low complexity" evidence="5">
    <location>
        <begin position="202"/>
        <end position="226"/>
    </location>
</feature>
<dbReference type="Pfam" id="PF00271">
    <property type="entry name" value="Helicase_C"/>
    <property type="match status" value="1"/>
</dbReference>
<evidence type="ECO:0000259" key="7">
    <source>
        <dbReference type="PROSITE" id="PS51194"/>
    </source>
</evidence>
<keyword evidence="3 8" id="KW-0347">Helicase</keyword>
<evidence type="ECO:0000256" key="2">
    <source>
        <dbReference type="ARBA" id="ARBA00022801"/>
    </source>
</evidence>
<dbReference type="GO" id="GO:0003676">
    <property type="term" value="F:nucleic acid binding"/>
    <property type="evidence" value="ECO:0007669"/>
    <property type="project" value="InterPro"/>
</dbReference>
<feature type="domain" description="Helicase ATP-binding" evidence="6">
    <location>
        <begin position="239"/>
        <end position="416"/>
    </location>
</feature>
<organism evidence="8 9">
    <name type="scientific">Plasmodium ovale wallikeri</name>
    <dbReference type="NCBI Taxonomy" id="864142"/>
    <lineage>
        <taxon>Eukaryota</taxon>
        <taxon>Sar</taxon>
        <taxon>Alveolata</taxon>
        <taxon>Apicomplexa</taxon>
        <taxon>Aconoidasida</taxon>
        <taxon>Haemosporida</taxon>
        <taxon>Plasmodiidae</taxon>
        <taxon>Plasmodium</taxon>
        <taxon>Plasmodium (Plasmodium)</taxon>
    </lineage>
</organism>
<dbReference type="InterPro" id="IPR027417">
    <property type="entry name" value="P-loop_NTPase"/>
</dbReference>
<dbReference type="InterPro" id="IPR011545">
    <property type="entry name" value="DEAD/DEAH_box_helicase_dom"/>
</dbReference>
<sequence length="933" mass="108978">MMLPVKEGKKKKSGNPFICNRRLGIYKKKIYQKSHQLIYVSLDGRVYTNVSESEKKHACVVRPHYREIVQVDNAVLNELKIAKTGKGSSISDIQSLYKRVNYMKTDIEFLHLNERKFEHYCVPPSIIRQYNAEGVYELYKEQAECLRIIFRNEDDAEKGADTQVRDSQMMTAQTTDLILNSDFFVHFQEFEGRDESKKRSESNMMSKNASGSASGSANANANANASAKQEEMLDVYSRKDNEREYQNCIFNIPTGMGKSIIYDILIIQLVLYKGYRTILTLPTISLINEKNDYYEKLLGDNTVSLNIKKYNSFNFTGYTYNHSIDIALCTYEQANTIINRIIKNRLNCNYLFIIDEIHYINDEQRGFFIESLLTKIKYLQNTCELPFSVRIYGFSATLPNIEQLGRWLDARVHVSVEKLQKIKCLYKMENGIYRDMHKLQIERTLENPHHLDPDHLAYLLSEELILKRNVLIFCPTKKKSEKVASFVSSIMPHYLNKLNYKVETELLEKRQALIKQLKYEDIKVANINKLILNGIFYHHSELGKYEKDIIENAFRNGILFCLCCTTTLSVGVNFNVHTVLIRSIRLGNTYLTKEHIIQIAGRCGRIKKVISSNSVYDTYLKKNDDNDNNKTTIYDCLSKENVTTENVTTENVTAENVTAENVTAENVTTENFTTENISNVKDYDQDCDGKVLTFLTHEEKNYLDKILNNTQFNKNLFPHIFVQFVKYLFLMNISNNQYNFYVYDVVKDDDVISSSEISPYTHSICTSLDFIFNYSLIQYVYVKGFPPDVLLMIFVFCLSSEISLKIYFEVYEEMLLSKHEGNNAREIFHFFDLSMEKLRKFRLKRNSHTHLRNADASVLKGEINIDQICETFEWVKIKRFYFSLIVYDLFTEDIYTVSRRYRLQTKELKNLYVKSCHNLSFHCKVLRNFKNSL</sequence>
<evidence type="ECO:0000256" key="4">
    <source>
        <dbReference type="ARBA" id="ARBA00022840"/>
    </source>
</evidence>
<dbReference type="InterPro" id="IPR001650">
    <property type="entry name" value="Helicase_C-like"/>
</dbReference>
<dbReference type="SMART" id="SM00487">
    <property type="entry name" value="DEXDc"/>
    <property type="match status" value="1"/>
</dbReference>
<protein>
    <submittedName>
        <fullName evidence="8">Helicase, putative</fullName>
    </submittedName>
</protein>
<feature type="domain" description="Helicase C-terminal" evidence="7">
    <location>
        <begin position="459"/>
        <end position="653"/>
    </location>
</feature>
<feature type="region of interest" description="Disordered" evidence="5">
    <location>
        <begin position="194"/>
        <end position="226"/>
    </location>
</feature>
<evidence type="ECO:0000256" key="3">
    <source>
        <dbReference type="ARBA" id="ARBA00022806"/>
    </source>
</evidence>
<keyword evidence="2" id="KW-0378">Hydrolase</keyword>
<dbReference type="InterPro" id="IPR014001">
    <property type="entry name" value="Helicase_ATP-bd"/>
</dbReference>
<reference evidence="9" key="1">
    <citation type="submission" date="2016-05" db="EMBL/GenBank/DDBJ databases">
        <authorList>
            <person name="Naeem Raeece"/>
        </authorList>
    </citation>
    <scope>NUCLEOTIDE SEQUENCE [LARGE SCALE GENOMIC DNA]</scope>
</reference>
<keyword evidence="1" id="KW-0547">Nucleotide-binding</keyword>
<dbReference type="PROSITE" id="PS51192">
    <property type="entry name" value="HELICASE_ATP_BIND_1"/>
    <property type="match status" value="1"/>
</dbReference>
<name>A0A1A8ZBD6_PLAOA</name>
<evidence type="ECO:0000256" key="5">
    <source>
        <dbReference type="SAM" id="MobiDB-lite"/>
    </source>
</evidence>
<dbReference type="Pfam" id="PF00270">
    <property type="entry name" value="DEAD"/>
    <property type="match status" value="1"/>
</dbReference>
<evidence type="ECO:0000313" key="9">
    <source>
        <dbReference type="Proteomes" id="UP000078550"/>
    </source>
</evidence>
<dbReference type="PROSITE" id="PS51194">
    <property type="entry name" value="HELICASE_CTER"/>
    <property type="match status" value="1"/>
</dbReference>
<accession>A0A1A8ZBD6</accession>
<gene>
    <name evidence="8" type="ORF">POVWA2_041620</name>
</gene>
<dbReference type="GO" id="GO:0004386">
    <property type="term" value="F:helicase activity"/>
    <property type="evidence" value="ECO:0007669"/>
    <property type="project" value="UniProtKB-KW"/>
</dbReference>
<dbReference type="GO" id="GO:0016787">
    <property type="term" value="F:hydrolase activity"/>
    <property type="evidence" value="ECO:0007669"/>
    <property type="project" value="UniProtKB-KW"/>
</dbReference>
<evidence type="ECO:0000313" key="8">
    <source>
        <dbReference type="EMBL" id="SBT41290.1"/>
    </source>
</evidence>
<dbReference type="PANTHER" id="PTHR47961:SF6">
    <property type="entry name" value="DNA-DIRECTED DNA POLYMERASE"/>
    <property type="match status" value="1"/>
</dbReference>
<dbReference type="GO" id="GO:0005524">
    <property type="term" value="F:ATP binding"/>
    <property type="evidence" value="ECO:0007669"/>
    <property type="project" value="UniProtKB-KW"/>
</dbReference>
<dbReference type="EMBL" id="FLRE01000156">
    <property type="protein sequence ID" value="SBT41290.1"/>
    <property type="molecule type" value="Genomic_DNA"/>
</dbReference>
<dbReference type="InterPro" id="IPR050474">
    <property type="entry name" value="Hel308_SKI2-like"/>
</dbReference>
<dbReference type="SUPFAM" id="SSF52540">
    <property type="entry name" value="P-loop containing nucleoside triphosphate hydrolases"/>
    <property type="match status" value="1"/>
</dbReference>
<dbReference type="PANTHER" id="PTHR47961">
    <property type="entry name" value="DNA POLYMERASE THETA, PUTATIVE (AFU_ORTHOLOGUE AFUA_1G05260)-RELATED"/>
    <property type="match status" value="1"/>
</dbReference>
<dbReference type="Proteomes" id="UP000078550">
    <property type="component" value="Unassembled WGS sequence"/>
</dbReference>
<dbReference type="Gene3D" id="3.40.50.300">
    <property type="entry name" value="P-loop containing nucleotide triphosphate hydrolases"/>
    <property type="match status" value="2"/>
</dbReference>
<dbReference type="SMART" id="SM00490">
    <property type="entry name" value="HELICc"/>
    <property type="match status" value="1"/>
</dbReference>